<dbReference type="AlphaFoldDB" id="A0A4Z1ES35"/>
<gene>
    <name evidence="2" type="ORF">BTUL_0066g00010</name>
</gene>
<proteinExistence type="predicted"/>
<accession>A0A4Z1ES35</accession>
<sequence length="139" mass="16174">MSSVFHPYDAALRGSRISNPSDPPGKDQTGEKKIKEGEENDNQKAWEQIKTQVDILENLVRRIREKDEMNLEEVMRELNGVEKIAGMMESMCRCMLSEDLEGRGENRGDGVDKEDEKNRMDKLWRRGEGRDEEMRKTKE</sequence>
<evidence type="ECO:0000313" key="2">
    <source>
        <dbReference type="EMBL" id="TGO13612.1"/>
    </source>
</evidence>
<evidence type="ECO:0000256" key="1">
    <source>
        <dbReference type="SAM" id="MobiDB-lite"/>
    </source>
</evidence>
<organism evidence="2 3">
    <name type="scientific">Botrytis tulipae</name>
    <dbReference type="NCBI Taxonomy" id="87230"/>
    <lineage>
        <taxon>Eukaryota</taxon>
        <taxon>Fungi</taxon>
        <taxon>Dikarya</taxon>
        <taxon>Ascomycota</taxon>
        <taxon>Pezizomycotina</taxon>
        <taxon>Leotiomycetes</taxon>
        <taxon>Helotiales</taxon>
        <taxon>Sclerotiniaceae</taxon>
        <taxon>Botrytis</taxon>
    </lineage>
</organism>
<dbReference type="EMBL" id="PQXH01000066">
    <property type="protein sequence ID" value="TGO13612.1"/>
    <property type="molecule type" value="Genomic_DNA"/>
</dbReference>
<feature type="region of interest" description="Disordered" evidence="1">
    <location>
        <begin position="100"/>
        <end position="139"/>
    </location>
</feature>
<dbReference type="Proteomes" id="UP000297777">
    <property type="component" value="Unassembled WGS sequence"/>
</dbReference>
<feature type="compositionally biased region" description="Basic and acidic residues" evidence="1">
    <location>
        <begin position="24"/>
        <end position="44"/>
    </location>
</feature>
<reference evidence="2 3" key="1">
    <citation type="submission" date="2017-12" db="EMBL/GenBank/DDBJ databases">
        <title>Comparative genomics of Botrytis spp.</title>
        <authorList>
            <person name="Valero-Jimenez C.A."/>
            <person name="Tapia P."/>
            <person name="Veloso J."/>
            <person name="Silva-Moreno E."/>
            <person name="Staats M."/>
            <person name="Valdes J.H."/>
            <person name="Van Kan J.A.L."/>
        </authorList>
    </citation>
    <scope>NUCLEOTIDE SEQUENCE [LARGE SCALE GENOMIC DNA]</scope>
    <source>
        <strain evidence="2 3">Bt9001</strain>
    </source>
</reference>
<comment type="caution">
    <text evidence="2">The sequence shown here is derived from an EMBL/GenBank/DDBJ whole genome shotgun (WGS) entry which is preliminary data.</text>
</comment>
<feature type="region of interest" description="Disordered" evidence="1">
    <location>
        <begin position="1"/>
        <end position="46"/>
    </location>
</feature>
<keyword evidence="3" id="KW-1185">Reference proteome</keyword>
<evidence type="ECO:0000313" key="3">
    <source>
        <dbReference type="Proteomes" id="UP000297777"/>
    </source>
</evidence>
<name>A0A4Z1ES35_9HELO</name>
<protein>
    <submittedName>
        <fullName evidence="2">Uncharacterized protein</fullName>
    </submittedName>
</protein>
<dbReference type="OrthoDB" id="3547356at2759"/>